<comment type="catalytic activity">
    <reaction evidence="1">
        <text>beta-D-fructose 1,6-bisphosphate + H2O = beta-D-fructose 6-phosphate + phosphate</text>
        <dbReference type="Rhea" id="RHEA:11064"/>
        <dbReference type="ChEBI" id="CHEBI:15377"/>
        <dbReference type="ChEBI" id="CHEBI:32966"/>
        <dbReference type="ChEBI" id="CHEBI:43474"/>
        <dbReference type="ChEBI" id="CHEBI:57634"/>
        <dbReference type="EC" id="3.1.3.11"/>
    </reaction>
</comment>
<evidence type="ECO:0000256" key="1">
    <source>
        <dbReference type="ARBA" id="ARBA00001273"/>
    </source>
</evidence>
<dbReference type="PANTHER" id="PTHR30447:SF0">
    <property type="entry name" value="FRUCTOSE-1,6-BISPHOSPHATASE 1 CLASS 2-RELATED"/>
    <property type="match status" value="1"/>
</dbReference>
<dbReference type="AlphaFoldDB" id="A0A377GVH7"/>
<evidence type="ECO:0000256" key="2">
    <source>
        <dbReference type="ARBA" id="ARBA00008989"/>
    </source>
</evidence>
<dbReference type="InterPro" id="IPR004464">
    <property type="entry name" value="FBPase_class-2/SBPase"/>
</dbReference>
<feature type="binding site" evidence="8">
    <location>
        <position position="99"/>
    </location>
    <ligand>
        <name>Mn(2+)</name>
        <dbReference type="ChEBI" id="CHEBI:29035"/>
        <label>2</label>
    </ligand>
</feature>
<dbReference type="GO" id="GO:0030388">
    <property type="term" value="P:fructose 1,6-bisphosphate metabolic process"/>
    <property type="evidence" value="ECO:0007669"/>
    <property type="project" value="TreeGrafter"/>
</dbReference>
<dbReference type="PIRSF" id="PIRSF004532">
    <property type="entry name" value="GlpX"/>
    <property type="match status" value="1"/>
</dbReference>
<feature type="binding site" evidence="8">
    <location>
        <position position="102"/>
    </location>
    <ligand>
        <name>Mn(2+)</name>
        <dbReference type="ChEBI" id="CHEBI:29035"/>
        <label>2</label>
    </ligand>
</feature>
<dbReference type="GO" id="GO:0005829">
    <property type="term" value="C:cytosol"/>
    <property type="evidence" value="ECO:0007669"/>
    <property type="project" value="TreeGrafter"/>
</dbReference>
<gene>
    <name evidence="10" type="primary">glpX</name>
    <name evidence="10" type="ORF">NCTC10723_00429</name>
</gene>
<organism evidence="10 11">
    <name type="scientific">Fusobacterium necrogenes</name>
    <dbReference type="NCBI Taxonomy" id="858"/>
    <lineage>
        <taxon>Bacteria</taxon>
        <taxon>Fusobacteriati</taxon>
        <taxon>Fusobacteriota</taxon>
        <taxon>Fusobacteriia</taxon>
        <taxon>Fusobacteriales</taxon>
        <taxon>Fusobacteriaceae</taxon>
        <taxon>Fusobacterium</taxon>
    </lineage>
</organism>
<evidence type="ECO:0000256" key="3">
    <source>
        <dbReference type="ARBA" id="ARBA00022723"/>
    </source>
</evidence>
<dbReference type="OrthoDB" id="9779353at2"/>
<dbReference type="Gene3D" id="3.30.540.10">
    <property type="entry name" value="Fructose-1,6-Bisphosphatase, subunit A, domain 1"/>
    <property type="match status" value="1"/>
</dbReference>
<keyword evidence="5 8" id="KW-0464">Manganese</keyword>
<comment type="cofactor">
    <cofactor evidence="8">
        <name>Mn(2+)</name>
        <dbReference type="ChEBI" id="CHEBI:29035"/>
    </cofactor>
</comment>
<dbReference type="PANTHER" id="PTHR30447">
    <property type="entry name" value="FRUCTOSE-1,6-BISPHOSPHATASE CLASS 2"/>
    <property type="match status" value="1"/>
</dbReference>
<feature type="binding site" evidence="9">
    <location>
        <begin position="102"/>
        <end position="104"/>
    </location>
    <ligand>
        <name>substrate</name>
    </ligand>
</feature>
<dbReference type="GO" id="GO:0006071">
    <property type="term" value="P:glycerol metabolic process"/>
    <property type="evidence" value="ECO:0007669"/>
    <property type="project" value="InterPro"/>
</dbReference>
<dbReference type="SUPFAM" id="SSF56655">
    <property type="entry name" value="Carbohydrate phosphatase"/>
    <property type="match status" value="1"/>
</dbReference>
<dbReference type="RefSeq" id="WP_115268913.1">
    <property type="nucleotide sequence ID" value="NZ_CASFEE010000001.1"/>
</dbReference>
<dbReference type="EMBL" id="UGGU01000003">
    <property type="protein sequence ID" value="STO30997.1"/>
    <property type="molecule type" value="Genomic_DNA"/>
</dbReference>
<dbReference type="NCBIfam" id="TIGR00330">
    <property type="entry name" value="glpX"/>
    <property type="match status" value="1"/>
</dbReference>
<keyword evidence="6 7" id="KW-0119">Carbohydrate metabolism</keyword>
<dbReference type="Gene3D" id="3.40.190.90">
    <property type="match status" value="1"/>
</dbReference>
<dbReference type="GO" id="GO:0046872">
    <property type="term" value="F:metal ion binding"/>
    <property type="evidence" value="ECO:0007669"/>
    <property type="project" value="UniProtKB-KW"/>
</dbReference>
<dbReference type="GO" id="GO:0006094">
    <property type="term" value="P:gluconeogenesis"/>
    <property type="evidence" value="ECO:0007669"/>
    <property type="project" value="InterPro"/>
</dbReference>
<evidence type="ECO:0000256" key="8">
    <source>
        <dbReference type="PIRSR" id="PIRSR004532-1"/>
    </source>
</evidence>
<feature type="binding site" evidence="9">
    <location>
        <position position="133"/>
    </location>
    <ligand>
        <name>substrate</name>
    </ligand>
</feature>
<protein>
    <recommendedName>
        <fullName evidence="7">Fructose-1,6-bisphosphatase</fullName>
    </recommendedName>
</protein>
<sequence>MKRELALEFARVTEAAALAAHKWVGRGDKEAADQAAVDAMRTMLNRISIDGEIVIGEGEIDEAPMLYIGEKVGRANNPDNELEEGETLDGCSLVDIAVDPVEGTRMTAQGQANAITVLAVGNKGSFLKAPDMYMEKLIVGPEAKGVIDLNKPLIENIHNVAKALNKDLKDMMVVVLDKPRHTQIIKDLQKLGIKVYALPDGDVAGSILTCIVDSDADILYGIGGAPEGVISAAVIRALGGDMQARLKLRSEVKGVTLENDKISNFEKHRCEEMGLRVGDVLKMDDLVKDDEVIFSATGITSGDLLEGIKRKGNIARTQTLVVRGKSKTIRYINSVHNLDYKDEKISHLVK</sequence>
<keyword evidence="3 8" id="KW-0479">Metal-binding</keyword>
<feature type="binding site" evidence="9">
    <location>
        <begin position="178"/>
        <end position="180"/>
    </location>
    <ligand>
        <name>substrate</name>
    </ligand>
</feature>
<evidence type="ECO:0000313" key="11">
    <source>
        <dbReference type="Proteomes" id="UP000255328"/>
    </source>
</evidence>
<dbReference type="GO" id="GO:0042132">
    <property type="term" value="F:fructose 1,6-bisphosphate 1-phosphatase activity"/>
    <property type="evidence" value="ECO:0007669"/>
    <property type="project" value="UniProtKB-EC"/>
</dbReference>
<evidence type="ECO:0000256" key="9">
    <source>
        <dbReference type="PIRSR" id="PIRSR004532-2"/>
    </source>
</evidence>
<keyword evidence="4 10" id="KW-0378">Hydrolase</keyword>
<reference evidence="10 11" key="1">
    <citation type="submission" date="2018-06" db="EMBL/GenBank/DDBJ databases">
        <authorList>
            <consortium name="Pathogen Informatics"/>
            <person name="Doyle S."/>
        </authorList>
    </citation>
    <scope>NUCLEOTIDE SEQUENCE [LARGE SCALE GENOMIC DNA]</scope>
    <source>
        <strain evidence="10 11">NCTC10723</strain>
    </source>
</reference>
<feature type="binding site" evidence="9">
    <location>
        <begin position="200"/>
        <end position="202"/>
    </location>
    <ligand>
        <name>substrate</name>
    </ligand>
</feature>
<comment type="similarity">
    <text evidence="2 7">Belongs to the FBPase class 2 family.</text>
</comment>
<proteinExistence type="inferred from homology"/>
<feature type="binding site" evidence="8">
    <location>
        <position position="227"/>
    </location>
    <ligand>
        <name>Mn(2+)</name>
        <dbReference type="ChEBI" id="CHEBI:29035"/>
        <label>2</label>
    </ligand>
</feature>
<feature type="binding site" evidence="8">
    <location>
        <position position="57"/>
    </location>
    <ligand>
        <name>Mn(2+)</name>
        <dbReference type="ChEBI" id="CHEBI:29035"/>
        <label>1</label>
    </ligand>
</feature>
<accession>A0A377GVH7</accession>
<name>A0A377GVH7_9FUSO</name>
<feature type="binding site" evidence="9">
    <location>
        <position position="224"/>
    </location>
    <ligand>
        <name>substrate</name>
    </ligand>
</feature>
<dbReference type="Pfam" id="PF03320">
    <property type="entry name" value="FBPase_glpX"/>
    <property type="match status" value="1"/>
</dbReference>
<evidence type="ECO:0000256" key="7">
    <source>
        <dbReference type="PIRNR" id="PIRNR004532"/>
    </source>
</evidence>
<dbReference type="FunFam" id="3.40.190.90:FF:000001">
    <property type="entry name" value="Fructose-1,6-bisphosphatase"/>
    <property type="match status" value="1"/>
</dbReference>
<evidence type="ECO:0000256" key="5">
    <source>
        <dbReference type="ARBA" id="ARBA00023211"/>
    </source>
</evidence>
<evidence type="ECO:0000256" key="4">
    <source>
        <dbReference type="ARBA" id="ARBA00022801"/>
    </source>
</evidence>
<evidence type="ECO:0000256" key="6">
    <source>
        <dbReference type="ARBA" id="ARBA00023277"/>
    </source>
</evidence>
<feature type="binding site" evidence="8">
    <location>
        <position position="33"/>
    </location>
    <ligand>
        <name>Mn(2+)</name>
        <dbReference type="ChEBI" id="CHEBI:29035"/>
        <label>1</label>
    </ligand>
</feature>
<evidence type="ECO:0000313" key="10">
    <source>
        <dbReference type="EMBL" id="STO30997.1"/>
    </source>
</evidence>
<keyword evidence="11" id="KW-1185">Reference proteome</keyword>
<dbReference type="Proteomes" id="UP000255328">
    <property type="component" value="Unassembled WGS sequence"/>
</dbReference>
<dbReference type="CDD" id="cd01516">
    <property type="entry name" value="FBPase_glpX"/>
    <property type="match status" value="1"/>
</dbReference>